<dbReference type="InterPro" id="IPR013328">
    <property type="entry name" value="6PGD_dom2"/>
</dbReference>
<comment type="caution">
    <text evidence="20">The sequence shown here is derived from an EMBL/GenBank/DDBJ whole genome shotgun (WGS) entry which is preliminary data.</text>
</comment>
<dbReference type="InterPro" id="IPR006109">
    <property type="entry name" value="G3P_DH_NAD-dep_C"/>
</dbReference>
<dbReference type="PANTHER" id="PTHR11728:SF1">
    <property type="entry name" value="GLYCEROL-3-PHOSPHATE DEHYDROGENASE [NAD(+)] 2, CHLOROPLASTIC"/>
    <property type="match status" value="1"/>
</dbReference>
<dbReference type="AlphaFoldDB" id="A0AAD8LFV9"/>
<dbReference type="GO" id="GO:0141152">
    <property type="term" value="F:glycerol-3-phosphate dehydrogenase (NAD+) activity"/>
    <property type="evidence" value="ECO:0007669"/>
    <property type="project" value="UniProtKB-UniRule"/>
</dbReference>
<dbReference type="GO" id="GO:0046168">
    <property type="term" value="P:glycerol-3-phosphate catabolic process"/>
    <property type="evidence" value="ECO:0007669"/>
    <property type="project" value="UniProtKB-UniRule"/>
</dbReference>
<evidence type="ECO:0000313" key="20">
    <source>
        <dbReference type="EMBL" id="KAK1441434.1"/>
    </source>
</evidence>
<dbReference type="GO" id="GO:0051287">
    <property type="term" value="F:NAD binding"/>
    <property type="evidence" value="ECO:0007669"/>
    <property type="project" value="UniProtKB-UniRule"/>
</dbReference>
<proteinExistence type="inferred from homology"/>
<keyword evidence="10" id="KW-0443">Lipid metabolism</keyword>
<evidence type="ECO:0000256" key="11">
    <source>
        <dbReference type="ARBA" id="ARBA00023209"/>
    </source>
</evidence>
<dbReference type="Proteomes" id="UP001229421">
    <property type="component" value="Unassembled WGS sequence"/>
</dbReference>
<dbReference type="Pfam" id="PF07479">
    <property type="entry name" value="NAD_Gly3P_dh_C"/>
    <property type="match status" value="1"/>
</dbReference>
<organism evidence="20 21">
    <name type="scientific">Tagetes erecta</name>
    <name type="common">African marigold</name>
    <dbReference type="NCBI Taxonomy" id="13708"/>
    <lineage>
        <taxon>Eukaryota</taxon>
        <taxon>Viridiplantae</taxon>
        <taxon>Streptophyta</taxon>
        <taxon>Embryophyta</taxon>
        <taxon>Tracheophyta</taxon>
        <taxon>Spermatophyta</taxon>
        <taxon>Magnoliopsida</taxon>
        <taxon>eudicotyledons</taxon>
        <taxon>Gunneridae</taxon>
        <taxon>Pentapetalae</taxon>
        <taxon>asterids</taxon>
        <taxon>campanulids</taxon>
        <taxon>Asterales</taxon>
        <taxon>Asteraceae</taxon>
        <taxon>Asteroideae</taxon>
        <taxon>Heliantheae alliance</taxon>
        <taxon>Tageteae</taxon>
        <taxon>Tagetes</taxon>
    </lineage>
</organism>
<dbReference type="PANTHER" id="PTHR11728">
    <property type="entry name" value="GLYCEROL-3-PHOSPHATE DEHYDROGENASE"/>
    <property type="match status" value="1"/>
</dbReference>
<dbReference type="InterPro" id="IPR006168">
    <property type="entry name" value="G3P_DH_NAD-dep"/>
</dbReference>
<evidence type="ECO:0000256" key="17">
    <source>
        <dbReference type="RuleBase" id="RU361243"/>
    </source>
</evidence>
<evidence type="ECO:0000256" key="14">
    <source>
        <dbReference type="ARBA" id="ARBA00037925"/>
    </source>
</evidence>
<evidence type="ECO:0000256" key="16">
    <source>
        <dbReference type="RuleBase" id="RU000437"/>
    </source>
</evidence>
<dbReference type="SUPFAM" id="SSF48179">
    <property type="entry name" value="6-phosphogluconate dehydrogenase C-terminal domain-like"/>
    <property type="match status" value="1"/>
</dbReference>
<keyword evidence="4" id="KW-0444">Lipid biosynthesis</keyword>
<dbReference type="GO" id="GO:0008654">
    <property type="term" value="P:phospholipid biosynthetic process"/>
    <property type="evidence" value="ECO:0007669"/>
    <property type="project" value="UniProtKB-KW"/>
</dbReference>
<protein>
    <recommendedName>
        <fullName evidence="17">Glycerol-3-phosphate dehydrogenase [NAD(+)]</fullName>
        <ecNumber evidence="17">1.1.1.8</ecNumber>
    </recommendedName>
</protein>
<feature type="domain" description="Glycerol-3-phosphate dehydrogenase NAD-dependent N-terminal" evidence="18">
    <location>
        <begin position="121"/>
        <end position="280"/>
    </location>
</feature>
<keyword evidence="6" id="KW-0934">Plastid</keyword>
<dbReference type="GO" id="GO:0009507">
    <property type="term" value="C:chloroplast"/>
    <property type="evidence" value="ECO:0007669"/>
    <property type="project" value="UniProtKB-SubCell"/>
</dbReference>
<evidence type="ECO:0000256" key="8">
    <source>
        <dbReference type="ARBA" id="ARBA00023002"/>
    </source>
</evidence>
<evidence type="ECO:0000256" key="6">
    <source>
        <dbReference type="ARBA" id="ARBA00022640"/>
    </source>
</evidence>
<dbReference type="Gene3D" id="1.10.1040.10">
    <property type="entry name" value="N-(1-d-carboxylethyl)-l-norvaline Dehydrogenase, domain 2"/>
    <property type="match status" value="1"/>
</dbReference>
<evidence type="ECO:0000256" key="3">
    <source>
        <dbReference type="ARBA" id="ARBA00011009"/>
    </source>
</evidence>
<dbReference type="NCBIfam" id="NF000940">
    <property type="entry name" value="PRK00094.1-2"/>
    <property type="match status" value="1"/>
</dbReference>
<dbReference type="Gene3D" id="3.40.50.720">
    <property type="entry name" value="NAD(P)-binding Rossmann-like Domain"/>
    <property type="match status" value="1"/>
</dbReference>
<evidence type="ECO:0000256" key="5">
    <source>
        <dbReference type="ARBA" id="ARBA00022528"/>
    </source>
</evidence>
<evidence type="ECO:0000256" key="10">
    <source>
        <dbReference type="ARBA" id="ARBA00023098"/>
    </source>
</evidence>
<evidence type="ECO:0000256" key="15">
    <source>
        <dbReference type="ARBA" id="ARBA00048683"/>
    </source>
</evidence>
<dbReference type="GO" id="GO:0005975">
    <property type="term" value="P:carbohydrate metabolic process"/>
    <property type="evidence" value="ECO:0007669"/>
    <property type="project" value="InterPro"/>
</dbReference>
<keyword evidence="11" id="KW-0594">Phospholipid biosynthesis</keyword>
<dbReference type="HAMAP" id="MF_00394">
    <property type="entry name" value="NAD_Glyc3P_dehydrog"/>
    <property type="match status" value="1"/>
</dbReference>
<keyword evidence="9 16" id="KW-0520">NAD</keyword>
<dbReference type="PRINTS" id="PR00077">
    <property type="entry name" value="GPDHDRGNASE"/>
</dbReference>
<evidence type="ECO:0000259" key="18">
    <source>
        <dbReference type="Pfam" id="PF01210"/>
    </source>
</evidence>
<comment type="similarity">
    <text evidence="3 16">Belongs to the NAD-dependent glycerol-3-phosphate dehydrogenase family.</text>
</comment>
<gene>
    <name evidence="20" type="ORF">QVD17_07322</name>
</gene>
<dbReference type="InterPro" id="IPR008927">
    <property type="entry name" value="6-PGluconate_DH-like_C_sf"/>
</dbReference>
<keyword evidence="5" id="KW-0150">Chloroplast</keyword>
<dbReference type="GO" id="GO:0005829">
    <property type="term" value="C:cytosol"/>
    <property type="evidence" value="ECO:0007669"/>
    <property type="project" value="TreeGrafter"/>
</dbReference>
<dbReference type="FunFam" id="1.10.1040.10:FF:000031">
    <property type="entry name" value="Glycerol-3-phosphate dehydrogenase (NAD(P)(+))"/>
    <property type="match status" value="1"/>
</dbReference>
<evidence type="ECO:0000256" key="1">
    <source>
        <dbReference type="ARBA" id="ARBA00004229"/>
    </source>
</evidence>
<evidence type="ECO:0000256" key="7">
    <source>
        <dbReference type="ARBA" id="ARBA00022946"/>
    </source>
</evidence>
<dbReference type="EC" id="1.1.1.8" evidence="17"/>
<evidence type="ECO:0000256" key="12">
    <source>
        <dbReference type="ARBA" id="ARBA00023264"/>
    </source>
</evidence>
<dbReference type="InterPro" id="IPR011128">
    <property type="entry name" value="G3P_DH_NAD-dep_N"/>
</dbReference>
<comment type="pathway">
    <text evidence="2">Lipid metabolism.</text>
</comment>
<dbReference type="FunFam" id="3.40.50.720:FF:000019">
    <property type="entry name" value="Glycerol-3-phosphate dehydrogenase [NAD(P)+]"/>
    <property type="match status" value="1"/>
</dbReference>
<comment type="pathway">
    <text evidence="14">Membrane lipid metabolism; glycerophospholipid metabolism.</text>
</comment>
<comment type="subcellular location">
    <subcellularLocation>
        <location evidence="1">Plastid</location>
        <location evidence="1">Chloroplast</location>
    </subcellularLocation>
</comment>
<keyword evidence="21" id="KW-1185">Reference proteome</keyword>
<dbReference type="InterPro" id="IPR036291">
    <property type="entry name" value="NAD(P)-bd_dom_sf"/>
</dbReference>
<reference evidence="20" key="1">
    <citation type="journal article" date="2023" name="bioRxiv">
        <title>Improved chromosome-level genome assembly for marigold (Tagetes erecta).</title>
        <authorList>
            <person name="Jiang F."/>
            <person name="Yuan L."/>
            <person name="Wang S."/>
            <person name="Wang H."/>
            <person name="Xu D."/>
            <person name="Wang A."/>
            <person name="Fan W."/>
        </authorList>
    </citation>
    <scope>NUCLEOTIDE SEQUENCE</scope>
    <source>
        <strain evidence="20">WSJ</strain>
        <tissue evidence="20">Leaf</tissue>
    </source>
</reference>
<dbReference type="SUPFAM" id="SSF51735">
    <property type="entry name" value="NAD(P)-binding Rossmann-fold domains"/>
    <property type="match status" value="1"/>
</dbReference>
<dbReference type="PROSITE" id="PS00957">
    <property type="entry name" value="NAD_G3PDH"/>
    <property type="match status" value="1"/>
</dbReference>
<name>A0AAD8LFV9_TARER</name>
<evidence type="ECO:0000256" key="9">
    <source>
        <dbReference type="ARBA" id="ARBA00023027"/>
    </source>
</evidence>
<keyword evidence="12" id="KW-1208">Phospholipid metabolism</keyword>
<sequence length="452" mass="48979">MASLIEPPFSTSFFSNNSISYSQPPLQFKLLHTNNFSPTPKPKLAQTILLLVQSKHSSLTVCTASIEPPPPPDQEENVSLEVASTTRDRRKIVRVAWEKLLRWSRSLRSKAKTDVLERTNKVVVLGGGSFGTAMASHVAGRKEQMEVNMLVRDSQICQSINENHYNCKYFPKHKLPENVIATTNAKTAFFGADFCLHAVPVQFSSSFLEGVAEYVEPGLPFISLSKGLELNTLRMMSQIIPQTLKNSRQPFVALSGPSFALELMNKLPTAMVVASKDKKLAKAVQQLLASRNLRISTTSDVTGVEIAGALKNVLAIAAGIVEGLDLGNNSMAALVAQGCSEIRWLSTKMGAKSTTISGLSGTGDIMLTCFVSLSRNRTVGVRLGSGETLDDILSSMNQVAEGVSTAGAVIALAQKYKVKMPVLTAVARIIDNELTPQKAVFELMNLPQVEEV</sequence>
<keyword evidence="7" id="KW-0809">Transit peptide</keyword>
<comment type="catalytic activity">
    <reaction evidence="15 17">
        <text>sn-glycerol 3-phosphate + NAD(+) = dihydroxyacetone phosphate + NADH + H(+)</text>
        <dbReference type="Rhea" id="RHEA:11092"/>
        <dbReference type="ChEBI" id="CHEBI:15378"/>
        <dbReference type="ChEBI" id="CHEBI:57540"/>
        <dbReference type="ChEBI" id="CHEBI:57597"/>
        <dbReference type="ChEBI" id="CHEBI:57642"/>
        <dbReference type="ChEBI" id="CHEBI:57945"/>
        <dbReference type="EC" id="1.1.1.8"/>
    </reaction>
</comment>
<accession>A0AAD8LFV9</accession>
<dbReference type="Pfam" id="PF01210">
    <property type="entry name" value="NAD_Gly3P_dh_N"/>
    <property type="match status" value="1"/>
</dbReference>
<keyword evidence="8 16" id="KW-0560">Oxidoreductase</keyword>
<evidence type="ECO:0000256" key="2">
    <source>
        <dbReference type="ARBA" id="ARBA00005189"/>
    </source>
</evidence>
<dbReference type="NCBIfam" id="NF000942">
    <property type="entry name" value="PRK00094.1-4"/>
    <property type="match status" value="1"/>
</dbReference>
<feature type="domain" description="Glycerol-3-phosphate dehydrogenase NAD-dependent C-terminal" evidence="19">
    <location>
        <begin position="300"/>
        <end position="440"/>
    </location>
</feature>
<evidence type="ECO:0000256" key="13">
    <source>
        <dbReference type="ARBA" id="ARBA00025707"/>
    </source>
</evidence>
<comment type="pathway">
    <text evidence="13">Phospholipid metabolism.</text>
</comment>
<evidence type="ECO:0000313" key="21">
    <source>
        <dbReference type="Proteomes" id="UP001229421"/>
    </source>
</evidence>
<evidence type="ECO:0000256" key="4">
    <source>
        <dbReference type="ARBA" id="ARBA00022516"/>
    </source>
</evidence>
<dbReference type="EMBL" id="JAUHHV010000001">
    <property type="protein sequence ID" value="KAK1441434.1"/>
    <property type="molecule type" value="Genomic_DNA"/>
</dbReference>
<evidence type="ECO:0000259" key="19">
    <source>
        <dbReference type="Pfam" id="PF07479"/>
    </source>
</evidence>